<feature type="transmembrane region" description="Helical" evidence="7">
    <location>
        <begin position="295"/>
        <end position="317"/>
    </location>
</feature>
<keyword evidence="5 7" id="KW-1133">Transmembrane helix</keyword>
<gene>
    <name evidence="10" type="primary">cydC</name>
    <name evidence="10" type="ORF">FIM25_00705</name>
</gene>
<dbReference type="PANTHER" id="PTHR43394">
    <property type="entry name" value="ATP-DEPENDENT PERMEASE MDL1, MITOCHONDRIAL"/>
    <property type="match status" value="1"/>
</dbReference>
<evidence type="ECO:0000256" key="3">
    <source>
        <dbReference type="ARBA" id="ARBA00022741"/>
    </source>
</evidence>
<feature type="transmembrane region" description="Helical" evidence="7">
    <location>
        <begin position="49"/>
        <end position="72"/>
    </location>
</feature>
<feature type="domain" description="ABC transporter" evidence="8">
    <location>
        <begin position="357"/>
        <end position="566"/>
    </location>
</feature>
<feature type="domain" description="ABC transmembrane type-1" evidence="9">
    <location>
        <begin position="37"/>
        <end position="324"/>
    </location>
</feature>
<keyword evidence="2 7" id="KW-0812">Transmembrane</keyword>
<keyword evidence="11" id="KW-1185">Reference proteome</keyword>
<dbReference type="GO" id="GO:0045454">
    <property type="term" value="P:cell redox homeostasis"/>
    <property type="evidence" value="ECO:0007669"/>
    <property type="project" value="InterPro"/>
</dbReference>
<proteinExistence type="predicted"/>
<dbReference type="Gene3D" id="3.40.50.300">
    <property type="entry name" value="P-loop containing nucleotide triphosphate hydrolases"/>
    <property type="match status" value="1"/>
</dbReference>
<evidence type="ECO:0000259" key="9">
    <source>
        <dbReference type="PROSITE" id="PS50929"/>
    </source>
</evidence>
<dbReference type="PROSITE" id="PS50893">
    <property type="entry name" value="ABC_TRANSPORTER_2"/>
    <property type="match status" value="1"/>
</dbReference>
<feature type="transmembrane region" description="Helical" evidence="7">
    <location>
        <begin position="260"/>
        <end position="283"/>
    </location>
</feature>
<feature type="transmembrane region" description="Helical" evidence="7">
    <location>
        <begin position="184"/>
        <end position="206"/>
    </location>
</feature>
<dbReference type="OrthoDB" id="9772049at2"/>
<feature type="transmembrane region" description="Helical" evidence="7">
    <location>
        <begin position="21"/>
        <end position="43"/>
    </location>
</feature>
<dbReference type="InterPro" id="IPR036640">
    <property type="entry name" value="ABC1_TM_sf"/>
</dbReference>
<dbReference type="SUPFAM" id="SSF52540">
    <property type="entry name" value="P-loop containing nucleoside triphosphate hydrolases"/>
    <property type="match status" value="1"/>
</dbReference>
<dbReference type="PANTHER" id="PTHR43394:SF1">
    <property type="entry name" value="ATP-BINDING CASSETTE SUB-FAMILY B MEMBER 10, MITOCHONDRIAL"/>
    <property type="match status" value="1"/>
</dbReference>
<dbReference type="PROSITE" id="PS00211">
    <property type="entry name" value="ABC_TRANSPORTER_1"/>
    <property type="match status" value="1"/>
</dbReference>
<dbReference type="SUPFAM" id="SSF90123">
    <property type="entry name" value="ABC transporter transmembrane region"/>
    <property type="match status" value="1"/>
</dbReference>
<dbReference type="GO" id="GO:0015421">
    <property type="term" value="F:ABC-type oligopeptide transporter activity"/>
    <property type="evidence" value="ECO:0007669"/>
    <property type="project" value="TreeGrafter"/>
</dbReference>
<evidence type="ECO:0000313" key="11">
    <source>
        <dbReference type="Proteomes" id="UP000321899"/>
    </source>
</evidence>
<dbReference type="InterPro" id="IPR011527">
    <property type="entry name" value="ABC1_TM_dom"/>
</dbReference>
<evidence type="ECO:0000259" key="8">
    <source>
        <dbReference type="PROSITE" id="PS50893"/>
    </source>
</evidence>
<dbReference type="EMBL" id="VDMB01000001">
    <property type="protein sequence ID" value="TYT76108.1"/>
    <property type="molecule type" value="Genomic_DNA"/>
</dbReference>
<comment type="subcellular location">
    <subcellularLocation>
        <location evidence="1">Cell membrane</location>
        <topology evidence="1">Multi-pass membrane protein</topology>
    </subcellularLocation>
</comment>
<keyword evidence="3" id="KW-0547">Nucleotide-binding</keyword>
<dbReference type="Proteomes" id="UP000321899">
    <property type="component" value="Unassembled WGS sequence"/>
</dbReference>
<dbReference type="InterPro" id="IPR014223">
    <property type="entry name" value="ABC_CydC/D"/>
</dbReference>
<dbReference type="GO" id="GO:0016887">
    <property type="term" value="F:ATP hydrolysis activity"/>
    <property type="evidence" value="ECO:0007669"/>
    <property type="project" value="InterPro"/>
</dbReference>
<evidence type="ECO:0000313" key="10">
    <source>
        <dbReference type="EMBL" id="TYT76108.1"/>
    </source>
</evidence>
<evidence type="ECO:0000256" key="6">
    <source>
        <dbReference type="ARBA" id="ARBA00023136"/>
    </source>
</evidence>
<evidence type="ECO:0000256" key="4">
    <source>
        <dbReference type="ARBA" id="ARBA00022840"/>
    </source>
</evidence>
<dbReference type="Gene3D" id="1.20.1560.10">
    <property type="entry name" value="ABC transporter type 1, transmembrane domain"/>
    <property type="match status" value="1"/>
</dbReference>
<evidence type="ECO:0000256" key="7">
    <source>
        <dbReference type="SAM" id="Phobius"/>
    </source>
</evidence>
<evidence type="ECO:0000256" key="2">
    <source>
        <dbReference type="ARBA" id="ARBA00022692"/>
    </source>
</evidence>
<dbReference type="InterPro" id="IPR039421">
    <property type="entry name" value="Type_1_exporter"/>
</dbReference>
<dbReference type="InterPro" id="IPR017871">
    <property type="entry name" value="ABC_transporter-like_CS"/>
</dbReference>
<accession>A0A5Q4VGQ5</accession>
<keyword evidence="4" id="KW-0067">ATP-binding</keyword>
<dbReference type="PROSITE" id="PS50929">
    <property type="entry name" value="ABC_TM1F"/>
    <property type="match status" value="1"/>
</dbReference>
<organism evidence="10 11">
    <name type="scientific">Desulfobotulus mexicanus</name>
    <dbReference type="NCBI Taxonomy" id="2586642"/>
    <lineage>
        <taxon>Bacteria</taxon>
        <taxon>Pseudomonadati</taxon>
        <taxon>Thermodesulfobacteriota</taxon>
        <taxon>Desulfobacteria</taxon>
        <taxon>Desulfobacterales</taxon>
        <taxon>Desulfobacteraceae</taxon>
        <taxon>Desulfobotulus</taxon>
    </lineage>
</organism>
<sequence length="566" mass="61424">MEKLEKRKKQAEQGAGFFGKKLLALSSLFFLQGPMGFAGLGLGMLGLGAAVLLLAVSGWFITAAGVAALSLATLHSFNYLQPAALIRLLAISRTLALYGERIVSHDGILSLLQRLRLWLFDGLSSMNRFRMAGFGSGELMQRMLADMDRLDQWPLRGLAPWAWATGLSALVSALLFWLQPDLAVIFLLFIIAVWGLLPCFILLPVLRCTRSHTRMEGKRRQFLLETLAGLITLRTTGAFRARGKALEAMDSEILGNQWRIQVFGLVAQLFILLSLSAVLWMVVFHGGRAVEAGQFSGAVLVGIACVILGLTEVFLPLSATFQSLGFTLEARDRITDSVAGAREIKGGVRSLPQNLSFCLENVSARQKNAATGPQGVSLTLHRGDSLWIEGPSGCGKSTLAAVMAGWLSPEAGEVRVNGVALIDVEEGCLRRHVGLLDQDVHLFPMMLGENLRLASPLAGDDLLMDLLDEVALGDWARELPEGLNTPIGDYGTGVSGGQARRLALARLLLMETPVLILDEPFEGLDADTADALLTMLRRRQKDGILIVISHQHLKGSFTHYLRLSPA</sequence>
<reference evidence="10 11" key="1">
    <citation type="submission" date="2019-06" db="EMBL/GenBank/DDBJ databases">
        <title>Desulfobotulus mexicanus sp. nov., a novel sulfate-reducing bacterium isolated from the sediment of an alkaline crater lake in Mexico.</title>
        <authorList>
            <person name="Hirschler-Rea A."/>
        </authorList>
    </citation>
    <scope>NUCLEOTIDE SEQUENCE [LARGE SCALE GENOMIC DNA]</scope>
    <source>
        <strain evidence="10 11">PAR22N</strain>
    </source>
</reference>
<feature type="transmembrane region" description="Helical" evidence="7">
    <location>
        <begin position="158"/>
        <end position="178"/>
    </location>
</feature>
<name>A0A5Q4VGQ5_9BACT</name>
<dbReference type="SMART" id="SM00382">
    <property type="entry name" value="AAA"/>
    <property type="match status" value="1"/>
</dbReference>
<protein>
    <submittedName>
        <fullName evidence="10">Thiol reductant ABC exporter subunit CydC</fullName>
    </submittedName>
</protein>
<dbReference type="GO" id="GO:0034775">
    <property type="term" value="P:glutathione transmembrane transport"/>
    <property type="evidence" value="ECO:0007669"/>
    <property type="project" value="InterPro"/>
</dbReference>
<dbReference type="Pfam" id="PF00005">
    <property type="entry name" value="ABC_tran"/>
    <property type="match status" value="1"/>
</dbReference>
<dbReference type="InterPro" id="IPR027417">
    <property type="entry name" value="P-loop_NTPase"/>
</dbReference>
<dbReference type="NCBIfam" id="TIGR02868">
    <property type="entry name" value="CydC"/>
    <property type="match status" value="1"/>
</dbReference>
<evidence type="ECO:0000256" key="1">
    <source>
        <dbReference type="ARBA" id="ARBA00004651"/>
    </source>
</evidence>
<evidence type="ECO:0000256" key="5">
    <source>
        <dbReference type="ARBA" id="ARBA00022989"/>
    </source>
</evidence>
<comment type="caution">
    <text evidence="10">The sequence shown here is derived from an EMBL/GenBank/DDBJ whole genome shotgun (WGS) entry which is preliminary data.</text>
</comment>
<dbReference type="GO" id="GO:0005886">
    <property type="term" value="C:plasma membrane"/>
    <property type="evidence" value="ECO:0007669"/>
    <property type="project" value="UniProtKB-SubCell"/>
</dbReference>
<dbReference type="InterPro" id="IPR003593">
    <property type="entry name" value="AAA+_ATPase"/>
</dbReference>
<keyword evidence="6 7" id="KW-0472">Membrane</keyword>
<dbReference type="RefSeq" id="WP_139445144.1">
    <property type="nucleotide sequence ID" value="NZ_VDMB01000001.1"/>
</dbReference>
<dbReference type="InterPro" id="IPR003439">
    <property type="entry name" value="ABC_transporter-like_ATP-bd"/>
</dbReference>
<dbReference type="AlphaFoldDB" id="A0A5Q4VGQ5"/>
<dbReference type="GO" id="GO:0005524">
    <property type="term" value="F:ATP binding"/>
    <property type="evidence" value="ECO:0007669"/>
    <property type="project" value="UniProtKB-KW"/>
</dbReference>